<protein>
    <recommendedName>
        <fullName evidence="3">Integrase zinc-binding domain-containing protein</fullName>
    </recommendedName>
</protein>
<comment type="caution">
    <text evidence="1">The sequence shown here is derived from an EMBL/GenBank/DDBJ whole genome shotgun (WGS) entry which is preliminary data.</text>
</comment>
<keyword evidence="2" id="KW-1185">Reference proteome</keyword>
<evidence type="ECO:0000313" key="2">
    <source>
        <dbReference type="Proteomes" id="UP000257109"/>
    </source>
</evidence>
<reference evidence="1" key="1">
    <citation type="submission" date="2018-05" db="EMBL/GenBank/DDBJ databases">
        <title>Draft genome of Mucuna pruriens seed.</title>
        <authorList>
            <person name="Nnadi N.E."/>
            <person name="Vos R."/>
            <person name="Hasami M.H."/>
            <person name="Devisetty U.K."/>
            <person name="Aguiy J.C."/>
        </authorList>
    </citation>
    <scope>NUCLEOTIDE SEQUENCE [LARGE SCALE GENOMIC DNA]</scope>
    <source>
        <strain evidence="1">JCA_2017</strain>
    </source>
</reference>
<dbReference type="PANTHER" id="PTHR48475">
    <property type="entry name" value="RIBONUCLEASE H"/>
    <property type="match status" value="1"/>
</dbReference>
<evidence type="ECO:0000313" key="1">
    <source>
        <dbReference type="EMBL" id="RDX95388.1"/>
    </source>
</evidence>
<dbReference type="EMBL" id="QJKJ01004140">
    <property type="protein sequence ID" value="RDX95388.1"/>
    <property type="molecule type" value="Genomic_DNA"/>
</dbReference>
<accession>A0A371GXU5</accession>
<dbReference type="PANTHER" id="PTHR48475:SF2">
    <property type="entry name" value="RIBONUCLEASE H"/>
    <property type="match status" value="1"/>
</dbReference>
<dbReference type="InterPro" id="IPR012337">
    <property type="entry name" value="RNaseH-like_sf"/>
</dbReference>
<proteinExistence type="predicted"/>
<evidence type="ECO:0008006" key="3">
    <source>
        <dbReference type="Google" id="ProtNLM"/>
    </source>
</evidence>
<dbReference type="Proteomes" id="UP000257109">
    <property type="component" value="Unassembled WGS sequence"/>
</dbReference>
<dbReference type="SUPFAM" id="SSF53098">
    <property type="entry name" value="Ribonuclease H-like"/>
    <property type="match status" value="1"/>
</dbReference>
<sequence>MLIVKSVEKVQAETLEGFTLLHVPREQNERDDLLTKLASTQKGGLNKTVIQEALSRLTIEEVERKKKWSEAIKEVHEGACGSYIGGRALASKIAQAGFYWPTIKRDSLAFVKKCDYFTKWIEVEPIAMISAERVKQFYWKRIICHFGLPTVIQRANEGTMGKRASIGTLVLSHHTTLEYPRNPILPYLWNRYNDPSGGGKVIAMCQVCPTG</sequence>
<gene>
    <name evidence="1" type="ORF">CR513_22088</name>
</gene>
<name>A0A371GXU5_MUCPR</name>
<dbReference type="AlphaFoldDB" id="A0A371GXU5"/>
<feature type="non-terminal residue" evidence="1">
    <location>
        <position position="1"/>
    </location>
</feature>
<dbReference type="Gene3D" id="1.10.340.70">
    <property type="match status" value="1"/>
</dbReference>
<organism evidence="1 2">
    <name type="scientific">Mucuna pruriens</name>
    <name type="common">Velvet bean</name>
    <name type="synonym">Dolichos pruriens</name>
    <dbReference type="NCBI Taxonomy" id="157652"/>
    <lineage>
        <taxon>Eukaryota</taxon>
        <taxon>Viridiplantae</taxon>
        <taxon>Streptophyta</taxon>
        <taxon>Embryophyta</taxon>
        <taxon>Tracheophyta</taxon>
        <taxon>Spermatophyta</taxon>
        <taxon>Magnoliopsida</taxon>
        <taxon>eudicotyledons</taxon>
        <taxon>Gunneridae</taxon>
        <taxon>Pentapetalae</taxon>
        <taxon>rosids</taxon>
        <taxon>fabids</taxon>
        <taxon>Fabales</taxon>
        <taxon>Fabaceae</taxon>
        <taxon>Papilionoideae</taxon>
        <taxon>50 kb inversion clade</taxon>
        <taxon>NPAAA clade</taxon>
        <taxon>indigoferoid/millettioid clade</taxon>
        <taxon>Phaseoleae</taxon>
        <taxon>Mucuna</taxon>
    </lineage>
</organism>